<dbReference type="InParanoid" id="D7G357"/>
<keyword evidence="2" id="KW-0472">Membrane</keyword>
<dbReference type="Proteomes" id="UP000002630">
    <property type="component" value="Linkage Group LG09"/>
</dbReference>
<feature type="compositionally biased region" description="Acidic residues" evidence="1">
    <location>
        <begin position="56"/>
        <end position="72"/>
    </location>
</feature>
<accession>D7G357</accession>
<evidence type="ECO:0000256" key="2">
    <source>
        <dbReference type="SAM" id="Phobius"/>
    </source>
</evidence>
<evidence type="ECO:0000256" key="1">
    <source>
        <dbReference type="SAM" id="MobiDB-lite"/>
    </source>
</evidence>
<keyword evidence="4" id="KW-1185">Reference proteome</keyword>
<feature type="compositionally biased region" description="Polar residues" evidence="1">
    <location>
        <begin position="37"/>
        <end position="46"/>
    </location>
</feature>
<dbReference type="EMBL" id="FN648708">
    <property type="protein sequence ID" value="CBJ26904.1"/>
    <property type="molecule type" value="Genomic_DNA"/>
</dbReference>
<dbReference type="EMBL" id="FN649734">
    <property type="protein sequence ID" value="CBJ26904.1"/>
    <property type="molecule type" value="Genomic_DNA"/>
</dbReference>
<protein>
    <submittedName>
        <fullName evidence="3">Uncharacterized protein</fullName>
    </submittedName>
</protein>
<reference evidence="3 4" key="1">
    <citation type="journal article" date="2010" name="Nature">
        <title>The Ectocarpus genome and the independent evolution of multicellularity in brown algae.</title>
        <authorList>
            <person name="Cock J.M."/>
            <person name="Sterck L."/>
            <person name="Rouze P."/>
            <person name="Scornet D."/>
            <person name="Allen A.E."/>
            <person name="Amoutzias G."/>
            <person name="Anthouard V."/>
            <person name="Artiguenave F."/>
            <person name="Aury J.M."/>
            <person name="Badger J.H."/>
            <person name="Beszteri B."/>
            <person name="Billiau K."/>
            <person name="Bonnet E."/>
            <person name="Bothwell J.H."/>
            <person name="Bowler C."/>
            <person name="Boyen C."/>
            <person name="Brownlee C."/>
            <person name="Carrano C.J."/>
            <person name="Charrier B."/>
            <person name="Cho G.Y."/>
            <person name="Coelho S.M."/>
            <person name="Collen J."/>
            <person name="Corre E."/>
            <person name="Da Silva C."/>
            <person name="Delage L."/>
            <person name="Delaroque N."/>
            <person name="Dittami S.M."/>
            <person name="Doulbeau S."/>
            <person name="Elias M."/>
            <person name="Farnham G."/>
            <person name="Gachon C.M."/>
            <person name="Gschloessl B."/>
            <person name="Heesch S."/>
            <person name="Jabbari K."/>
            <person name="Jubin C."/>
            <person name="Kawai H."/>
            <person name="Kimura K."/>
            <person name="Kloareg B."/>
            <person name="Kupper F.C."/>
            <person name="Lang D."/>
            <person name="Le Bail A."/>
            <person name="Leblanc C."/>
            <person name="Lerouge P."/>
            <person name="Lohr M."/>
            <person name="Lopez P.J."/>
            <person name="Martens C."/>
            <person name="Maumus F."/>
            <person name="Michel G."/>
            <person name="Miranda-Saavedra D."/>
            <person name="Morales J."/>
            <person name="Moreau H."/>
            <person name="Motomura T."/>
            <person name="Nagasato C."/>
            <person name="Napoli C.A."/>
            <person name="Nelson D.R."/>
            <person name="Nyvall-Collen P."/>
            <person name="Peters A.F."/>
            <person name="Pommier C."/>
            <person name="Potin P."/>
            <person name="Poulain J."/>
            <person name="Quesneville H."/>
            <person name="Read B."/>
            <person name="Rensing S.A."/>
            <person name="Ritter A."/>
            <person name="Rousvoal S."/>
            <person name="Samanta M."/>
            <person name="Samson G."/>
            <person name="Schroeder D.C."/>
            <person name="Segurens B."/>
            <person name="Strittmatter M."/>
            <person name="Tonon T."/>
            <person name="Tregear J.W."/>
            <person name="Valentin K."/>
            <person name="von Dassow P."/>
            <person name="Yamagishi T."/>
            <person name="Van de Peer Y."/>
            <person name="Wincker P."/>
        </authorList>
    </citation>
    <scope>NUCLEOTIDE SEQUENCE [LARGE SCALE GENOMIC DNA]</scope>
    <source>
        <strain evidence="4">Ec32 / CCAP1310/4</strain>
    </source>
</reference>
<evidence type="ECO:0000313" key="4">
    <source>
        <dbReference type="Proteomes" id="UP000002630"/>
    </source>
</evidence>
<name>D7G357_ECTSI</name>
<sequence length="114" mass="10765">MTAPTGTPIIISPSTDAPVSAGTPAIDAPGSGPTAGGDTTTASPSSAGDGAREITADDDAAGGDDEATDDGDAEVANAAVGKFPGKWHVASGLLVAFGASVVASCTGLTFFVAA</sequence>
<gene>
    <name evidence="3" type="ORF">Esi_0050_0009</name>
</gene>
<organism evidence="3 4">
    <name type="scientific">Ectocarpus siliculosus</name>
    <name type="common">Brown alga</name>
    <name type="synonym">Conferva siliculosa</name>
    <dbReference type="NCBI Taxonomy" id="2880"/>
    <lineage>
        <taxon>Eukaryota</taxon>
        <taxon>Sar</taxon>
        <taxon>Stramenopiles</taxon>
        <taxon>Ochrophyta</taxon>
        <taxon>PX clade</taxon>
        <taxon>Phaeophyceae</taxon>
        <taxon>Ectocarpales</taxon>
        <taxon>Ectocarpaceae</taxon>
        <taxon>Ectocarpus</taxon>
    </lineage>
</organism>
<proteinExistence type="predicted"/>
<keyword evidence="2" id="KW-0812">Transmembrane</keyword>
<dbReference type="AlphaFoldDB" id="D7G357"/>
<feature type="region of interest" description="Disordered" evidence="1">
    <location>
        <begin position="1"/>
        <end position="72"/>
    </location>
</feature>
<feature type="transmembrane region" description="Helical" evidence="2">
    <location>
        <begin position="92"/>
        <end position="113"/>
    </location>
</feature>
<evidence type="ECO:0000313" key="3">
    <source>
        <dbReference type="EMBL" id="CBJ26904.1"/>
    </source>
</evidence>
<keyword evidence="2" id="KW-1133">Transmembrane helix</keyword>